<dbReference type="EMBL" id="BFEA01000895">
    <property type="protein sequence ID" value="GBG91325.1"/>
    <property type="molecule type" value="Genomic_DNA"/>
</dbReference>
<evidence type="ECO:0000313" key="3">
    <source>
        <dbReference type="Proteomes" id="UP000265515"/>
    </source>
</evidence>
<feature type="region of interest" description="Disordered" evidence="1">
    <location>
        <begin position="198"/>
        <end position="267"/>
    </location>
</feature>
<organism evidence="2 3">
    <name type="scientific">Chara braunii</name>
    <name type="common">Braun's stonewort</name>
    <dbReference type="NCBI Taxonomy" id="69332"/>
    <lineage>
        <taxon>Eukaryota</taxon>
        <taxon>Viridiplantae</taxon>
        <taxon>Streptophyta</taxon>
        <taxon>Charophyceae</taxon>
        <taxon>Charales</taxon>
        <taxon>Characeae</taxon>
        <taxon>Chara</taxon>
    </lineage>
</organism>
<feature type="compositionally biased region" description="Basic and acidic residues" evidence="1">
    <location>
        <begin position="254"/>
        <end position="264"/>
    </location>
</feature>
<sequence>MYGVIRHHHLHHHHHRHHHHELVVRNRGHAFDVLIGQRNLDVFVVHWKSQLRPHSVHLVGNVEWEGAAKQQERYPDDGSFRMRHLNVARNTGQIRPLELTKIVRACVSRSQLNLKPRSVHLVLGVGGGTEVQASRGDGGKEGVMDMAGKEEAGMAGKEGTAIAVMAAMGGGKKAMAVMAGKKEACMAGKEETAMAVKEGEEEAALHSGKRRSRDGGKRSNSHCGEGGRGRSSHGGKRRSRDGGKGRSSHGGLRRTLEWKEEARCGLRRRRKKWRLWCKGRRGYGGTLTKQ</sequence>
<accession>A0A388M9X8</accession>
<dbReference type="Proteomes" id="UP000265515">
    <property type="component" value="Unassembled WGS sequence"/>
</dbReference>
<feature type="compositionally biased region" description="Basic residues" evidence="1">
    <location>
        <begin position="230"/>
        <end position="239"/>
    </location>
</feature>
<protein>
    <submittedName>
        <fullName evidence="2">Uncharacterized protein</fullName>
    </submittedName>
</protein>
<gene>
    <name evidence="2" type="ORF">CBR_g52211</name>
</gene>
<proteinExistence type="predicted"/>
<reference evidence="2 3" key="1">
    <citation type="journal article" date="2018" name="Cell">
        <title>The Chara Genome: Secondary Complexity and Implications for Plant Terrestrialization.</title>
        <authorList>
            <person name="Nishiyama T."/>
            <person name="Sakayama H."/>
            <person name="Vries J.D."/>
            <person name="Buschmann H."/>
            <person name="Saint-Marcoux D."/>
            <person name="Ullrich K.K."/>
            <person name="Haas F.B."/>
            <person name="Vanderstraeten L."/>
            <person name="Becker D."/>
            <person name="Lang D."/>
            <person name="Vosolsobe S."/>
            <person name="Rombauts S."/>
            <person name="Wilhelmsson P.K.I."/>
            <person name="Janitza P."/>
            <person name="Kern R."/>
            <person name="Heyl A."/>
            <person name="Rumpler F."/>
            <person name="Villalobos L.I.A.C."/>
            <person name="Clay J.M."/>
            <person name="Skokan R."/>
            <person name="Toyoda A."/>
            <person name="Suzuki Y."/>
            <person name="Kagoshima H."/>
            <person name="Schijlen E."/>
            <person name="Tajeshwar N."/>
            <person name="Catarino B."/>
            <person name="Hetherington A.J."/>
            <person name="Saltykova A."/>
            <person name="Bonnot C."/>
            <person name="Breuninger H."/>
            <person name="Symeonidi A."/>
            <person name="Radhakrishnan G.V."/>
            <person name="Van Nieuwerburgh F."/>
            <person name="Deforce D."/>
            <person name="Chang C."/>
            <person name="Karol K.G."/>
            <person name="Hedrich R."/>
            <person name="Ulvskov P."/>
            <person name="Glockner G."/>
            <person name="Delwiche C.F."/>
            <person name="Petrasek J."/>
            <person name="Van de Peer Y."/>
            <person name="Friml J."/>
            <person name="Beilby M."/>
            <person name="Dolan L."/>
            <person name="Kohara Y."/>
            <person name="Sugano S."/>
            <person name="Fujiyama A."/>
            <person name="Delaux P.-M."/>
            <person name="Quint M."/>
            <person name="TheiBen G."/>
            <person name="Hagemann M."/>
            <person name="Harholt J."/>
            <person name="Dunand C."/>
            <person name="Zachgo S."/>
            <person name="Langdale J."/>
            <person name="Maumus F."/>
            <person name="Straeten D.V.D."/>
            <person name="Gould S.B."/>
            <person name="Rensing S.A."/>
        </authorList>
    </citation>
    <scope>NUCLEOTIDE SEQUENCE [LARGE SCALE GENOMIC DNA]</scope>
    <source>
        <strain evidence="2 3">S276</strain>
    </source>
</reference>
<dbReference type="Gramene" id="GBG91325">
    <property type="protein sequence ID" value="GBG91325"/>
    <property type="gene ID" value="CBR_g52211"/>
</dbReference>
<comment type="caution">
    <text evidence="2">The sequence shown here is derived from an EMBL/GenBank/DDBJ whole genome shotgun (WGS) entry which is preliminary data.</text>
</comment>
<dbReference type="AlphaFoldDB" id="A0A388M9X8"/>
<evidence type="ECO:0000256" key="1">
    <source>
        <dbReference type="SAM" id="MobiDB-lite"/>
    </source>
</evidence>
<name>A0A388M9X8_CHABU</name>
<evidence type="ECO:0000313" key="2">
    <source>
        <dbReference type="EMBL" id="GBG91325.1"/>
    </source>
</evidence>
<keyword evidence="3" id="KW-1185">Reference proteome</keyword>